<reference evidence="3 4" key="1">
    <citation type="submission" date="2016-11" db="EMBL/GenBank/DDBJ databases">
        <authorList>
            <person name="Jaros S."/>
            <person name="Januszkiewicz K."/>
            <person name="Wedrychowicz H."/>
        </authorList>
    </citation>
    <scope>NUCLEOTIDE SEQUENCE [LARGE SCALE GENOMIC DNA]</scope>
    <source>
        <strain evidence="3 4">ATCC 23634</strain>
    </source>
</reference>
<dbReference type="SUPFAM" id="SSF69786">
    <property type="entry name" value="YggU-like"/>
    <property type="match status" value="1"/>
</dbReference>
<name>A0A1K2HYZ1_9HYPH</name>
<dbReference type="STRING" id="665118.SAMN02983003_2506"/>
<accession>A0A1K2HYZ1</accession>
<dbReference type="InterPro" id="IPR003746">
    <property type="entry name" value="DUF167"/>
</dbReference>
<dbReference type="Gene3D" id="3.30.1200.10">
    <property type="entry name" value="YggU-like"/>
    <property type="match status" value="1"/>
</dbReference>
<gene>
    <name evidence="3" type="ORF">SAMN02983003_2506</name>
</gene>
<dbReference type="EMBL" id="FPKU01000002">
    <property type="protein sequence ID" value="SFZ85317.1"/>
    <property type="molecule type" value="Genomic_DNA"/>
</dbReference>
<proteinExistence type="inferred from homology"/>
<dbReference type="InterPro" id="IPR036591">
    <property type="entry name" value="YggU-like_sf"/>
</dbReference>
<evidence type="ECO:0000256" key="2">
    <source>
        <dbReference type="HAMAP-Rule" id="MF_00634"/>
    </source>
</evidence>
<evidence type="ECO:0000313" key="4">
    <source>
        <dbReference type="Proteomes" id="UP000183447"/>
    </source>
</evidence>
<evidence type="ECO:0000313" key="3">
    <source>
        <dbReference type="EMBL" id="SFZ85317.1"/>
    </source>
</evidence>
<dbReference type="SMART" id="SM01152">
    <property type="entry name" value="DUF167"/>
    <property type="match status" value="1"/>
</dbReference>
<protein>
    <recommendedName>
        <fullName evidence="2">UPF0235 protein SAMN02983003_2506</fullName>
    </recommendedName>
</protein>
<dbReference type="HAMAP" id="MF_00634">
    <property type="entry name" value="UPF0235"/>
    <property type="match status" value="1"/>
</dbReference>
<sequence length="98" mass="10473">MPDGLRLVLRVTPNAGADRIEAIETRDDGTCVLRVRVRAVPDRGRANAAVLALLAERLGLTRTSLAIVSGETARIKQVAITGDPTMLAERIMALVTPD</sequence>
<comment type="similarity">
    <text evidence="1 2">Belongs to the UPF0235 family.</text>
</comment>
<dbReference type="NCBIfam" id="NF002348">
    <property type="entry name" value="PRK01310.1"/>
    <property type="match status" value="1"/>
</dbReference>
<dbReference type="Proteomes" id="UP000183447">
    <property type="component" value="Unassembled WGS sequence"/>
</dbReference>
<evidence type="ECO:0000256" key="1">
    <source>
        <dbReference type="ARBA" id="ARBA00010364"/>
    </source>
</evidence>
<dbReference type="NCBIfam" id="TIGR00251">
    <property type="entry name" value="DUF167 family protein"/>
    <property type="match status" value="1"/>
</dbReference>
<keyword evidence="4" id="KW-1185">Reference proteome</keyword>
<dbReference type="Pfam" id="PF02594">
    <property type="entry name" value="DUF167"/>
    <property type="match status" value="1"/>
</dbReference>
<dbReference type="AlphaFoldDB" id="A0A1K2HYZ1"/>
<organism evidence="3 4">
    <name type="scientific">Devosia enhydra</name>
    <dbReference type="NCBI Taxonomy" id="665118"/>
    <lineage>
        <taxon>Bacteria</taxon>
        <taxon>Pseudomonadati</taxon>
        <taxon>Pseudomonadota</taxon>
        <taxon>Alphaproteobacteria</taxon>
        <taxon>Hyphomicrobiales</taxon>
        <taxon>Devosiaceae</taxon>
        <taxon>Devosia</taxon>
    </lineage>
</organism>